<dbReference type="RefSeq" id="XP_008917192.1">
    <property type="nucleotide sequence ID" value="XM_008918944.1"/>
</dbReference>
<accession>W2P909</accession>
<dbReference type="EMBL" id="KI669951">
    <property type="protein sequence ID" value="ETM97512.1"/>
    <property type="molecule type" value="Genomic_DNA"/>
</dbReference>
<reference evidence="1 2" key="2">
    <citation type="submission" date="2013-11" db="EMBL/GenBank/DDBJ databases">
        <title>The Genome Sequence of Phytophthora parasitica INRA-310.</title>
        <authorList>
            <consortium name="The Broad Institute Genomics Platform"/>
            <person name="Russ C."/>
            <person name="Tyler B."/>
            <person name="Panabieres F."/>
            <person name="Shan W."/>
            <person name="Tripathy S."/>
            <person name="Grunwald N."/>
            <person name="Machado M."/>
            <person name="Johnson C.S."/>
            <person name="Arredondo F."/>
            <person name="Hong C."/>
            <person name="Coffey M."/>
            <person name="Young S.K."/>
            <person name="Zeng Q."/>
            <person name="Gargeya S."/>
            <person name="Fitzgerald M."/>
            <person name="Abouelleil A."/>
            <person name="Alvarado L."/>
            <person name="Chapman S.B."/>
            <person name="Gainer-Dewar J."/>
            <person name="Goldberg J."/>
            <person name="Griggs A."/>
            <person name="Gujja S."/>
            <person name="Hansen M."/>
            <person name="Howarth C."/>
            <person name="Imamovic A."/>
            <person name="Ireland A."/>
            <person name="Larimer J."/>
            <person name="McCowan C."/>
            <person name="Murphy C."/>
            <person name="Pearson M."/>
            <person name="Poon T.W."/>
            <person name="Priest M."/>
            <person name="Roberts A."/>
            <person name="Saif S."/>
            <person name="Shea T."/>
            <person name="Sykes S."/>
            <person name="Wortman J."/>
            <person name="Nusbaum C."/>
            <person name="Birren B."/>
        </authorList>
    </citation>
    <scope>NUCLEOTIDE SEQUENCE [LARGE SCALE GENOMIC DNA]</scope>
    <source>
        <strain evidence="1 2">INRA-310</strain>
    </source>
</reference>
<dbReference type="Proteomes" id="UP000018817">
    <property type="component" value="Unassembled WGS sequence"/>
</dbReference>
<dbReference type="VEuPathDB" id="FungiDB:PPTG_24931"/>
<name>W2P909_PHYN3</name>
<reference evidence="2" key="1">
    <citation type="submission" date="2011-12" db="EMBL/GenBank/DDBJ databases">
        <authorList>
            <consortium name="The Broad Institute Genome Sequencing Platform"/>
            <person name="Russ C."/>
            <person name="Tyler B."/>
            <person name="Panabieres F."/>
            <person name="Shan W."/>
            <person name="Tripathy S."/>
            <person name="Grunwald N."/>
            <person name="Machado M."/>
            <person name="Young S.K."/>
            <person name="Zeng Q."/>
            <person name="Gargeya S."/>
            <person name="Fitzgerald M."/>
            <person name="Haas B."/>
            <person name="Abouelleil A."/>
            <person name="Alvarado L."/>
            <person name="Arachchi H.M."/>
            <person name="Berlin A."/>
            <person name="Chapman S.B."/>
            <person name="Gearin G."/>
            <person name="Goldberg J."/>
            <person name="Griggs A."/>
            <person name="Gujja S."/>
            <person name="Hansen M."/>
            <person name="Heiman D."/>
            <person name="Howarth C."/>
            <person name="Larimer J."/>
            <person name="Lui A."/>
            <person name="MacDonald P.J.P."/>
            <person name="McCowen C."/>
            <person name="Montmayeur A."/>
            <person name="Murphy C."/>
            <person name="Neiman D."/>
            <person name="Pearson M."/>
            <person name="Priest M."/>
            <person name="Roberts A."/>
            <person name="Saif S."/>
            <person name="Shea T."/>
            <person name="Sisk P."/>
            <person name="Stolte C."/>
            <person name="Sykes S."/>
            <person name="Wortman J."/>
            <person name="Nusbaum C."/>
            <person name="Birren B."/>
        </authorList>
    </citation>
    <scope>NUCLEOTIDE SEQUENCE [LARGE SCALE GENOMIC DNA]</scope>
    <source>
        <strain evidence="2">INRA-310</strain>
    </source>
</reference>
<dbReference type="GeneID" id="20193530"/>
<sequence>MRSALSFMTIIKKWSCEEEGAELLTRYMVTASNREALEKVKDIIEDVEFWQNLEHANLFAISSTTNN</sequence>
<dbReference type="AlphaFoldDB" id="W2P909"/>
<gene>
    <name evidence="1" type="ORF">PPTG_24931</name>
</gene>
<proteinExistence type="predicted"/>
<evidence type="ECO:0000313" key="1">
    <source>
        <dbReference type="EMBL" id="ETM97512.1"/>
    </source>
</evidence>
<organism evidence="1 2">
    <name type="scientific">Phytophthora nicotianae (strain INRA-310)</name>
    <name type="common">Phytophthora parasitica</name>
    <dbReference type="NCBI Taxonomy" id="761204"/>
    <lineage>
        <taxon>Eukaryota</taxon>
        <taxon>Sar</taxon>
        <taxon>Stramenopiles</taxon>
        <taxon>Oomycota</taxon>
        <taxon>Peronosporomycetes</taxon>
        <taxon>Peronosporales</taxon>
        <taxon>Peronosporaceae</taxon>
        <taxon>Phytophthora</taxon>
    </lineage>
</organism>
<dbReference type="OMA" id="KWSCEEE"/>
<protein>
    <submittedName>
        <fullName evidence="1">Uncharacterized protein</fullName>
    </submittedName>
</protein>
<evidence type="ECO:0000313" key="2">
    <source>
        <dbReference type="Proteomes" id="UP000018817"/>
    </source>
</evidence>